<name>A0A9P6J4G0_MORAP</name>
<keyword evidence="1" id="KW-0732">Signal</keyword>
<protein>
    <submittedName>
        <fullName evidence="2">Uncharacterized protein</fullName>
    </submittedName>
</protein>
<dbReference type="AlphaFoldDB" id="A0A9P6J4G0"/>
<keyword evidence="3" id="KW-1185">Reference proteome</keyword>
<evidence type="ECO:0000313" key="2">
    <source>
        <dbReference type="EMBL" id="KAF9962571.1"/>
    </source>
</evidence>
<dbReference type="Proteomes" id="UP000738359">
    <property type="component" value="Unassembled WGS sequence"/>
</dbReference>
<dbReference type="EMBL" id="JAAAHY010000545">
    <property type="protein sequence ID" value="KAF9962571.1"/>
    <property type="molecule type" value="Genomic_DNA"/>
</dbReference>
<organism evidence="2 3">
    <name type="scientific">Mortierella alpina</name>
    <name type="common">Oleaginous fungus</name>
    <name type="synonym">Mortierella renispora</name>
    <dbReference type="NCBI Taxonomy" id="64518"/>
    <lineage>
        <taxon>Eukaryota</taxon>
        <taxon>Fungi</taxon>
        <taxon>Fungi incertae sedis</taxon>
        <taxon>Mucoromycota</taxon>
        <taxon>Mortierellomycotina</taxon>
        <taxon>Mortierellomycetes</taxon>
        <taxon>Mortierellales</taxon>
        <taxon>Mortierellaceae</taxon>
        <taxon>Mortierella</taxon>
    </lineage>
</organism>
<feature type="chain" id="PRO_5040516154" evidence="1">
    <location>
        <begin position="29"/>
        <end position="288"/>
    </location>
</feature>
<accession>A0A9P6J4G0</accession>
<reference evidence="2" key="1">
    <citation type="journal article" date="2020" name="Fungal Divers.">
        <title>Resolving the Mortierellaceae phylogeny through synthesis of multi-gene phylogenetics and phylogenomics.</title>
        <authorList>
            <person name="Vandepol N."/>
            <person name="Liber J."/>
            <person name="Desiro A."/>
            <person name="Na H."/>
            <person name="Kennedy M."/>
            <person name="Barry K."/>
            <person name="Grigoriev I.V."/>
            <person name="Miller A.N."/>
            <person name="O'Donnell K."/>
            <person name="Stajich J.E."/>
            <person name="Bonito G."/>
        </authorList>
    </citation>
    <scope>NUCLEOTIDE SEQUENCE</scope>
    <source>
        <strain evidence="2">CK1249</strain>
    </source>
</reference>
<evidence type="ECO:0000256" key="1">
    <source>
        <dbReference type="SAM" id="SignalP"/>
    </source>
</evidence>
<gene>
    <name evidence="2" type="ORF">BGZ70_008023</name>
</gene>
<proteinExistence type="predicted"/>
<feature type="signal peptide" evidence="1">
    <location>
        <begin position="1"/>
        <end position="28"/>
    </location>
</feature>
<comment type="caution">
    <text evidence="2">The sequence shown here is derived from an EMBL/GenBank/DDBJ whole genome shotgun (WGS) entry which is preliminary data.</text>
</comment>
<dbReference type="OrthoDB" id="2358415at2759"/>
<sequence length="288" mass="31344">MKALWFKFTSVAVIAVTIALSHLNSAVAINLDNGNEYVQHHHHQYMERDLQDQKDQQDDEPAAITAMDYEHPQIPGVDTISPQMCVLLTDSFVKFLNTGFNTSLDLLHPLKVQGSPLYGCIEGAAKGIAKQANDTGAMAALTVTAVNITFVILREYQDVLSTAYDVPSVVFDAVYGVLQTITSLASAVVSCTGATTNCKAVSAVFGYVILAGLPAVERKSRLSDEVVPLVRELLKPIAKAAQGLIDNKEGSLKVILDDVKMLERMKRKLNFPYQVALDVVDLFSQVSC</sequence>
<evidence type="ECO:0000313" key="3">
    <source>
        <dbReference type="Proteomes" id="UP000738359"/>
    </source>
</evidence>